<evidence type="ECO:0000259" key="1">
    <source>
        <dbReference type="Pfam" id="PF09331"/>
    </source>
</evidence>
<dbReference type="Pfam" id="PF09331">
    <property type="entry name" value="DUF1985"/>
    <property type="match status" value="1"/>
</dbReference>
<dbReference type="AlphaFoldDB" id="A0AAD5IA05"/>
<feature type="domain" description="DUF1985" evidence="1">
    <location>
        <begin position="3"/>
        <end position="112"/>
    </location>
</feature>
<gene>
    <name evidence="2" type="ORF">LWI28_012845</name>
</gene>
<dbReference type="InterPro" id="IPR015410">
    <property type="entry name" value="DUF1985"/>
</dbReference>
<comment type="caution">
    <text evidence="2">The sequence shown here is derived from an EMBL/GenBank/DDBJ whole genome shotgun (WGS) entry which is preliminary data.</text>
</comment>
<evidence type="ECO:0000313" key="3">
    <source>
        <dbReference type="Proteomes" id="UP001064489"/>
    </source>
</evidence>
<evidence type="ECO:0000313" key="2">
    <source>
        <dbReference type="EMBL" id="KAI9156833.1"/>
    </source>
</evidence>
<dbReference type="EMBL" id="JAJSOW010000107">
    <property type="protein sequence ID" value="KAI9156833.1"/>
    <property type="molecule type" value="Genomic_DNA"/>
</dbReference>
<reference evidence="2" key="1">
    <citation type="journal article" date="2022" name="Plant J.">
        <title>Strategies of tolerance reflected in two North American maple genomes.</title>
        <authorList>
            <person name="McEvoy S.L."/>
            <person name="Sezen U.U."/>
            <person name="Trouern-Trend A."/>
            <person name="McMahon S.M."/>
            <person name="Schaberg P.G."/>
            <person name="Yang J."/>
            <person name="Wegrzyn J.L."/>
            <person name="Swenson N.G."/>
        </authorList>
    </citation>
    <scope>NUCLEOTIDE SEQUENCE</scope>
    <source>
        <strain evidence="2">91603</strain>
    </source>
</reference>
<keyword evidence="3" id="KW-1185">Reference proteome</keyword>
<organism evidence="2 3">
    <name type="scientific">Acer negundo</name>
    <name type="common">Box elder</name>
    <dbReference type="NCBI Taxonomy" id="4023"/>
    <lineage>
        <taxon>Eukaryota</taxon>
        <taxon>Viridiplantae</taxon>
        <taxon>Streptophyta</taxon>
        <taxon>Embryophyta</taxon>
        <taxon>Tracheophyta</taxon>
        <taxon>Spermatophyta</taxon>
        <taxon>Magnoliopsida</taxon>
        <taxon>eudicotyledons</taxon>
        <taxon>Gunneridae</taxon>
        <taxon>Pentapetalae</taxon>
        <taxon>rosids</taxon>
        <taxon>malvids</taxon>
        <taxon>Sapindales</taxon>
        <taxon>Sapindaceae</taxon>
        <taxon>Hippocastanoideae</taxon>
        <taxon>Acereae</taxon>
        <taxon>Acer</taxon>
    </lineage>
</organism>
<accession>A0AAD5IA05</accession>
<reference evidence="2" key="2">
    <citation type="submission" date="2023-02" db="EMBL/GenBank/DDBJ databases">
        <authorList>
            <person name="Swenson N.G."/>
            <person name="Wegrzyn J.L."/>
            <person name="Mcevoy S.L."/>
        </authorList>
    </citation>
    <scope>NUCLEOTIDE SEQUENCE</scope>
    <source>
        <strain evidence="2">91603</strain>
        <tissue evidence="2">Leaf</tissue>
    </source>
</reference>
<proteinExistence type="predicted"/>
<protein>
    <recommendedName>
        <fullName evidence="1">DUF1985 domain-containing protein</fullName>
    </recommendedName>
</protein>
<dbReference type="Proteomes" id="UP001064489">
    <property type="component" value="Chromosome 12"/>
</dbReference>
<dbReference type="PANTHER" id="PTHR48449:SF1">
    <property type="entry name" value="DUF1985 DOMAIN-CONTAINING PROTEIN"/>
    <property type="match status" value="1"/>
</dbReference>
<name>A0AAD5IA05_ACENE</name>
<dbReference type="PANTHER" id="PTHR48449">
    <property type="entry name" value="DUF1985 DOMAIN-CONTAINING PROTEIN"/>
    <property type="match status" value="1"/>
</dbReference>
<sequence>MRFLLGKHLIRFSKVEFCLITGLKFEVIPDRAMYDMVENGILELCFQGKDIEFELLRAVLQIGIFVEQYDAVKLCLLFMLNWILMEVEEQDKVPVWRWRLVEDLDAFDAFPLNNDSKKEALTYI</sequence>